<evidence type="ECO:0000259" key="1">
    <source>
        <dbReference type="SMART" id="SM01321"/>
    </source>
</evidence>
<dbReference type="GO" id="GO:0003677">
    <property type="term" value="F:DNA binding"/>
    <property type="evidence" value="ECO:0007669"/>
    <property type="project" value="InterPro"/>
</dbReference>
<sequence length="244" mass="29378">MLLCIYMVVRKDPLVNDHYYHLFNRSVAKETIFIDGADLYRGIELLNYYHFIVPPFPYSQFKKRSQETQRKILDNLKQKEKLVEIICYCLMPNHFHLLLKQLVVDGISNFLRKFQDSYAKYLNKRYERFGSAFQNPFKSVLVENDNQLLHLSRYIHLNPYTSLIAKNKDELMNYPWSSLGEYRLEEKTGFCRPKIILDQFKDRREYLKFVLDNADYQRSLKRIEHLFCERVNLPTLSVGEVRRL</sequence>
<evidence type="ECO:0000313" key="2">
    <source>
        <dbReference type="EMBL" id="GAI36196.1"/>
    </source>
</evidence>
<reference evidence="2" key="1">
    <citation type="journal article" date="2014" name="Front. Microbiol.">
        <title>High frequency of phylogenetically diverse reductive dehalogenase-homologous genes in deep subseafloor sedimentary metagenomes.</title>
        <authorList>
            <person name="Kawai M."/>
            <person name="Futagami T."/>
            <person name="Toyoda A."/>
            <person name="Takaki Y."/>
            <person name="Nishi S."/>
            <person name="Hori S."/>
            <person name="Arai W."/>
            <person name="Tsubouchi T."/>
            <person name="Morono Y."/>
            <person name="Uchiyama I."/>
            <person name="Ito T."/>
            <person name="Fujiyama A."/>
            <person name="Inagaki F."/>
            <person name="Takami H."/>
        </authorList>
    </citation>
    <scope>NUCLEOTIDE SEQUENCE</scope>
    <source>
        <strain evidence="2">Expedition CK06-06</strain>
    </source>
</reference>
<dbReference type="EMBL" id="BARV01026020">
    <property type="protein sequence ID" value="GAI36196.1"/>
    <property type="molecule type" value="Genomic_DNA"/>
</dbReference>
<proteinExistence type="predicted"/>
<dbReference type="PANTHER" id="PTHR34322:SF2">
    <property type="entry name" value="TRANSPOSASE IS200-LIKE DOMAIN-CONTAINING PROTEIN"/>
    <property type="match status" value="1"/>
</dbReference>
<comment type="caution">
    <text evidence="2">The sequence shown here is derived from an EMBL/GenBank/DDBJ whole genome shotgun (WGS) entry which is preliminary data.</text>
</comment>
<feature type="non-terminal residue" evidence="2">
    <location>
        <position position="244"/>
    </location>
</feature>
<dbReference type="SMART" id="SM01321">
    <property type="entry name" value="Y1_Tnp"/>
    <property type="match status" value="1"/>
</dbReference>
<dbReference type="InterPro" id="IPR036515">
    <property type="entry name" value="Transposase_17_sf"/>
</dbReference>
<organism evidence="2">
    <name type="scientific">marine sediment metagenome</name>
    <dbReference type="NCBI Taxonomy" id="412755"/>
    <lineage>
        <taxon>unclassified sequences</taxon>
        <taxon>metagenomes</taxon>
        <taxon>ecological metagenomes</taxon>
    </lineage>
</organism>
<dbReference type="InterPro" id="IPR002686">
    <property type="entry name" value="Transposase_17"/>
</dbReference>
<feature type="domain" description="Transposase IS200-like" evidence="1">
    <location>
        <begin position="15"/>
        <end position="158"/>
    </location>
</feature>
<dbReference type="Gene3D" id="3.30.70.1290">
    <property type="entry name" value="Transposase IS200-like"/>
    <property type="match status" value="1"/>
</dbReference>
<dbReference type="GO" id="GO:0006313">
    <property type="term" value="P:DNA transposition"/>
    <property type="evidence" value="ECO:0007669"/>
    <property type="project" value="InterPro"/>
</dbReference>
<protein>
    <recommendedName>
        <fullName evidence="1">Transposase IS200-like domain-containing protein</fullName>
    </recommendedName>
</protein>
<dbReference type="Pfam" id="PF01797">
    <property type="entry name" value="Y1_Tnp"/>
    <property type="match status" value="1"/>
</dbReference>
<name>X1P175_9ZZZZ</name>
<dbReference type="PANTHER" id="PTHR34322">
    <property type="entry name" value="TRANSPOSASE, Y1_TNP DOMAIN-CONTAINING"/>
    <property type="match status" value="1"/>
</dbReference>
<dbReference type="GO" id="GO:0004803">
    <property type="term" value="F:transposase activity"/>
    <property type="evidence" value="ECO:0007669"/>
    <property type="project" value="InterPro"/>
</dbReference>
<accession>X1P175</accession>
<dbReference type="SUPFAM" id="SSF143422">
    <property type="entry name" value="Transposase IS200-like"/>
    <property type="match status" value="1"/>
</dbReference>
<gene>
    <name evidence="2" type="ORF">S06H3_42126</name>
</gene>
<dbReference type="AlphaFoldDB" id="X1P175"/>